<dbReference type="GO" id="GO:0003730">
    <property type="term" value="F:mRNA 3'-UTR binding"/>
    <property type="evidence" value="ECO:0007669"/>
    <property type="project" value="TreeGrafter"/>
</dbReference>
<evidence type="ECO:0000259" key="4">
    <source>
        <dbReference type="PROSITE" id="PS51857"/>
    </source>
</evidence>
<dbReference type="Gene3D" id="2.40.50.140">
    <property type="entry name" value="Nucleic acid-binding proteins"/>
    <property type="match status" value="1"/>
</dbReference>
<sequence length="205" mass="22405">MSRRSSVPRSPAHPLARRQRGVIRTWKAAQGYGFLAPEHGGEEVFVHITAVVAGRHRLGPGSVVVYDLGRDAQQRLRAVNVRVGPGLGTSLRLAILASSFFLLAVGVISWLGLLPPWIVLAYVLLSGFTALVYRFDKIQATQGQRRVPEATLHLLDALGGWPGALIAQWALPHKTRKAAYQLTFWLLVGLHLLGLAGVVWVVGRF</sequence>
<reference evidence="5 6" key="1">
    <citation type="submission" date="2016-05" db="EMBL/GenBank/DDBJ databases">
        <authorList>
            <person name="Lavstsen T."/>
            <person name="Jespersen J.S."/>
        </authorList>
    </citation>
    <scope>NUCLEOTIDE SEQUENCE [LARGE SCALE GENOMIC DNA]</scope>
    <source>
        <strain evidence="5 6">B7-9</strain>
    </source>
</reference>
<keyword evidence="3" id="KW-0812">Transmembrane</keyword>
<dbReference type="RefSeq" id="WP_172451055.1">
    <property type="nucleotide sequence ID" value="NZ_LYXE01000123.1"/>
</dbReference>
<evidence type="ECO:0000313" key="5">
    <source>
        <dbReference type="EMBL" id="PDV97802.1"/>
    </source>
</evidence>
<dbReference type="InterPro" id="IPR011129">
    <property type="entry name" value="CSD"/>
</dbReference>
<proteinExistence type="predicted"/>
<dbReference type="InterPro" id="IPR010718">
    <property type="entry name" value="DUF1294"/>
</dbReference>
<dbReference type="GO" id="GO:0005737">
    <property type="term" value="C:cytoplasm"/>
    <property type="evidence" value="ECO:0007669"/>
    <property type="project" value="UniProtKB-SubCell"/>
</dbReference>
<dbReference type="PROSITE" id="PS51857">
    <property type="entry name" value="CSD_2"/>
    <property type="match status" value="1"/>
</dbReference>
<dbReference type="Proteomes" id="UP000220922">
    <property type="component" value="Unassembled WGS sequence"/>
</dbReference>
<comment type="caution">
    <text evidence="5">The sequence shown here is derived from an EMBL/GenBank/DDBJ whole genome shotgun (WGS) entry which is preliminary data.</text>
</comment>
<accession>A0A2H3KV91</accession>
<dbReference type="EMBL" id="LYXE01000123">
    <property type="protein sequence ID" value="PDV97802.1"/>
    <property type="molecule type" value="Genomic_DNA"/>
</dbReference>
<evidence type="ECO:0000256" key="1">
    <source>
        <dbReference type="ARBA" id="ARBA00022553"/>
    </source>
</evidence>
<dbReference type="CDD" id="cd04458">
    <property type="entry name" value="CSP_CDS"/>
    <property type="match status" value="1"/>
</dbReference>
<evidence type="ECO:0000256" key="3">
    <source>
        <dbReference type="SAM" id="Phobius"/>
    </source>
</evidence>
<keyword evidence="3" id="KW-0472">Membrane</keyword>
<dbReference type="Pfam" id="PF00313">
    <property type="entry name" value="CSD"/>
    <property type="match status" value="1"/>
</dbReference>
<evidence type="ECO:0000256" key="2">
    <source>
        <dbReference type="RuleBase" id="RU000408"/>
    </source>
</evidence>
<dbReference type="GO" id="GO:0043488">
    <property type="term" value="P:regulation of mRNA stability"/>
    <property type="evidence" value="ECO:0007669"/>
    <property type="project" value="TreeGrafter"/>
</dbReference>
<keyword evidence="1" id="KW-0597">Phosphoprotein</keyword>
<dbReference type="PANTHER" id="PTHR12962:SF1">
    <property type="entry name" value="COLD SHOCK DOMAIN-CONTAINING PROTEIN CG9705"/>
    <property type="match status" value="1"/>
</dbReference>
<dbReference type="InterPro" id="IPR052069">
    <property type="entry name" value="Ca-reg_mRNA-binding_domain"/>
</dbReference>
<feature type="transmembrane region" description="Helical" evidence="3">
    <location>
        <begin position="182"/>
        <end position="202"/>
    </location>
</feature>
<dbReference type="SUPFAM" id="SSF50249">
    <property type="entry name" value="Nucleic acid-binding proteins"/>
    <property type="match status" value="1"/>
</dbReference>
<dbReference type="SMART" id="SM00357">
    <property type="entry name" value="CSP"/>
    <property type="match status" value="1"/>
</dbReference>
<name>A0A2H3KV91_9CHLR</name>
<dbReference type="InterPro" id="IPR012340">
    <property type="entry name" value="NA-bd_OB-fold"/>
</dbReference>
<feature type="domain" description="CSD" evidence="4">
    <location>
        <begin position="18"/>
        <end position="83"/>
    </location>
</feature>
<feature type="transmembrane region" description="Helical" evidence="3">
    <location>
        <begin position="117"/>
        <end position="135"/>
    </location>
</feature>
<dbReference type="PROSITE" id="PS00352">
    <property type="entry name" value="CSD_1"/>
    <property type="match status" value="1"/>
</dbReference>
<evidence type="ECO:0000313" key="6">
    <source>
        <dbReference type="Proteomes" id="UP000220922"/>
    </source>
</evidence>
<dbReference type="InterPro" id="IPR019844">
    <property type="entry name" value="CSD_CS"/>
</dbReference>
<protein>
    <recommendedName>
        <fullName evidence="4">CSD domain-containing protein</fullName>
    </recommendedName>
</protein>
<dbReference type="PANTHER" id="PTHR12962">
    <property type="entry name" value="CALCIUM-REGULATED HEAT STABLE PROTEIN CRHSP-24-RELATED"/>
    <property type="match status" value="1"/>
</dbReference>
<dbReference type="AlphaFoldDB" id="A0A2H3KV91"/>
<feature type="transmembrane region" description="Helical" evidence="3">
    <location>
        <begin position="91"/>
        <end position="111"/>
    </location>
</feature>
<keyword evidence="3" id="KW-1133">Transmembrane helix</keyword>
<dbReference type="InterPro" id="IPR002059">
    <property type="entry name" value="CSP_DNA-bd"/>
</dbReference>
<keyword evidence="6" id="KW-1185">Reference proteome</keyword>
<gene>
    <name evidence="5" type="ORF">A9Q02_17600</name>
</gene>
<organism evidence="5 6">
    <name type="scientific">Candidatus Chloroploca asiatica</name>
    <dbReference type="NCBI Taxonomy" id="1506545"/>
    <lineage>
        <taxon>Bacteria</taxon>
        <taxon>Bacillati</taxon>
        <taxon>Chloroflexota</taxon>
        <taxon>Chloroflexia</taxon>
        <taxon>Chloroflexales</taxon>
        <taxon>Chloroflexineae</taxon>
        <taxon>Oscillochloridaceae</taxon>
        <taxon>Candidatus Chloroploca</taxon>
    </lineage>
</organism>
<comment type="subcellular location">
    <subcellularLocation>
        <location evidence="2">Cytoplasm</location>
    </subcellularLocation>
</comment>
<dbReference type="Pfam" id="PF06961">
    <property type="entry name" value="DUF1294"/>
    <property type="match status" value="1"/>
</dbReference>